<dbReference type="RefSeq" id="WP_124741872.1">
    <property type="nucleotide sequence ID" value="NZ_LDIM01000014.1"/>
</dbReference>
<dbReference type="PANTHER" id="PTHR34702:SF1">
    <property type="entry name" value="NA(+)_H(+) ANTIPORTER SUBUNIT F"/>
    <property type="match status" value="1"/>
</dbReference>
<evidence type="ECO:0000256" key="7">
    <source>
        <dbReference type="ARBA" id="ARBA00023136"/>
    </source>
</evidence>
<dbReference type="PIRSF" id="PIRSF028784">
    <property type="entry name" value="MrpF"/>
    <property type="match status" value="1"/>
</dbReference>
<evidence type="ECO:0000256" key="2">
    <source>
        <dbReference type="ARBA" id="ARBA00009212"/>
    </source>
</evidence>
<evidence type="ECO:0000256" key="3">
    <source>
        <dbReference type="ARBA" id="ARBA00022448"/>
    </source>
</evidence>
<evidence type="ECO:0000256" key="8">
    <source>
        <dbReference type="PIRNR" id="PIRNR028784"/>
    </source>
</evidence>
<name>A0A4Y7WIP3_9BACI</name>
<comment type="similarity">
    <text evidence="2 8">Belongs to the CPA3 antiporters (TC 2.A.63) subunit F family.</text>
</comment>
<organism evidence="10 11">
    <name type="scientific">Shouchella lehensis</name>
    <dbReference type="NCBI Taxonomy" id="300825"/>
    <lineage>
        <taxon>Bacteria</taxon>
        <taxon>Bacillati</taxon>
        <taxon>Bacillota</taxon>
        <taxon>Bacilli</taxon>
        <taxon>Bacillales</taxon>
        <taxon>Bacillaceae</taxon>
        <taxon>Shouchella</taxon>
    </lineage>
</organism>
<dbReference type="InterPro" id="IPR007208">
    <property type="entry name" value="MrpF/PhaF-like"/>
</dbReference>
<dbReference type="EMBL" id="SNUX01000003">
    <property type="protein sequence ID" value="TES48114.1"/>
    <property type="molecule type" value="Genomic_DNA"/>
</dbReference>
<reference evidence="10 11" key="1">
    <citation type="submission" date="2019-03" db="EMBL/GenBank/DDBJ databases">
        <authorList>
            <person name="Liu G."/>
        </authorList>
    </citation>
    <scope>NUCLEOTIDE SEQUENCE [LARGE SCALE GENOMIC DNA]</scope>
    <source>
        <strain evidence="10 11">DSM 19099</strain>
    </source>
</reference>
<evidence type="ECO:0000256" key="6">
    <source>
        <dbReference type="ARBA" id="ARBA00022989"/>
    </source>
</evidence>
<dbReference type="GO" id="GO:0005886">
    <property type="term" value="C:plasma membrane"/>
    <property type="evidence" value="ECO:0007669"/>
    <property type="project" value="UniProtKB-SubCell"/>
</dbReference>
<keyword evidence="6 9" id="KW-1133">Transmembrane helix</keyword>
<evidence type="ECO:0000256" key="5">
    <source>
        <dbReference type="ARBA" id="ARBA00022692"/>
    </source>
</evidence>
<feature type="transmembrane region" description="Helical" evidence="9">
    <location>
        <begin position="35"/>
        <end position="54"/>
    </location>
</feature>
<keyword evidence="3 8" id="KW-0813">Transport</keyword>
<keyword evidence="4 8" id="KW-1003">Cell membrane</keyword>
<evidence type="ECO:0000256" key="4">
    <source>
        <dbReference type="ARBA" id="ARBA00022475"/>
    </source>
</evidence>
<gene>
    <name evidence="10" type="ORF">E2L03_13355</name>
</gene>
<dbReference type="Proteomes" id="UP000298210">
    <property type="component" value="Unassembled WGS sequence"/>
</dbReference>
<accession>A0A4Y7WIP3</accession>
<feature type="transmembrane region" description="Helical" evidence="9">
    <location>
        <begin position="6"/>
        <end position="26"/>
    </location>
</feature>
<keyword evidence="8" id="KW-0406">Ion transport</keyword>
<keyword evidence="7 8" id="KW-0472">Membrane</keyword>
<dbReference type="NCBIfam" id="NF009248">
    <property type="entry name" value="PRK12600.1"/>
    <property type="match status" value="1"/>
</dbReference>
<proteinExistence type="inferred from homology"/>
<comment type="caution">
    <text evidence="10">The sequence shown here is derived from an EMBL/GenBank/DDBJ whole genome shotgun (WGS) entry which is preliminary data.</text>
</comment>
<sequence>MFDTILTWLLLIKCVGALLCIIRVLLGPTHSDRIAALDTLGLMLIGFVGILMILQDTMAYTEVILVVAILAFIGSVALAKYLERGNLFDRD</sequence>
<dbReference type="Pfam" id="PF04066">
    <property type="entry name" value="MrpF_PhaF"/>
    <property type="match status" value="1"/>
</dbReference>
<evidence type="ECO:0000313" key="11">
    <source>
        <dbReference type="Proteomes" id="UP000298210"/>
    </source>
</evidence>
<dbReference type="AlphaFoldDB" id="A0A4Y7WIP3"/>
<dbReference type="GO" id="GO:0015385">
    <property type="term" value="F:sodium:proton antiporter activity"/>
    <property type="evidence" value="ECO:0007669"/>
    <property type="project" value="TreeGrafter"/>
</dbReference>
<keyword evidence="8" id="KW-0050">Antiport</keyword>
<dbReference type="PANTHER" id="PTHR34702">
    <property type="entry name" value="NA(+)/H(+) ANTIPORTER SUBUNIT F1"/>
    <property type="match status" value="1"/>
</dbReference>
<feature type="transmembrane region" description="Helical" evidence="9">
    <location>
        <begin position="60"/>
        <end position="82"/>
    </location>
</feature>
<evidence type="ECO:0000256" key="9">
    <source>
        <dbReference type="SAM" id="Phobius"/>
    </source>
</evidence>
<evidence type="ECO:0000256" key="1">
    <source>
        <dbReference type="ARBA" id="ARBA00004651"/>
    </source>
</evidence>
<keyword evidence="5 9" id="KW-0812">Transmembrane</keyword>
<evidence type="ECO:0000313" key="10">
    <source>
        <dbReference type="EMBL" id="TES48114.1"/>
    </source>
</evidence>
<protein>
    <submittedName>
        <fullName evidence="10">Na(+)/H(+) antiporter subunit F1</fullName>
    </submittedName>
</protein>
<comment type="subcellular location">
    <subcellularLocation>
        <location evidence="1 8">Cell membrane</location>
        <topology evidence="1 8">Multi-pass membrane protein</topology>
    </subcellularLocation>
</comment>